<keyword evidence="5" id="KW-0812">Transmembrane</keyword>
<dbReference type="EMBL" id="JAYGJQ010000001">
    <property type="protein sequence ID" value="MEA9355363.1"/>
    <property type="molecule type" value="Genomic_DNA"/>
</dbReference>
<evidence type="ECO:0000313" key="8">
    <source>
        <dbReference type="Proteomes" id="UP001302274"/>
    </source>
</evidence>
<dbReference type="SUPFAM" id="SSF58104">
    <property type="entry name" value="Methyl-accepting chemotaxis protein (MCP) signaling domain"/>
    <property type="match status" value="1"/>
</dbReference>
<dbReference type="PANTHER" id="PTHR43531">
    <property type="entry name" value="PROTEIN ICFG"/>
    <property type="match status" value="1"/>
</dbReference>
<accession>A0ABU5VQP3</accession>
<feature type="domain" description="Methyl-accepting transducer" evidence="6">
    <location>
        <begin position="182"/>
        <end position="433"/>
    </location>
</feature>
<comment type="similarity">
    <text evidence="2">Belongs to the methyl-accepting chemotaxis (MCP) protein family.</text>
</comment>
<evidence type="ECO:0000256" key="1">
    <source>
        <dbReference type="ARBA" id="ARBA00022500"/>
    </source>
</evidence>
<dbReference type="SMART" id="SM00283">
    <property type="entry name" value="MA"/>
    <property type="match status" value="1"/>
</dbReference>
<organism evidence="7 8">
    <name type="scientific">Bacteriovorax antarcticus</name>
    <dbReference type="NCBI Taxonomy" id="3088717"/>
    <lineage>
        <taxon>Bacteria</taxon>
        <taxon>Pseudomonadati</taxon>
        <taxon>Bdellovibrionota</taxon>
        <taxon>Bacteriovoracia</taxon>
        <taxon>Bacteriovoracales</taxon>
        <taxon>Bacteriovoracaceae</taxon>
        <taxon>Bacteriovorax</taxon>
    </lineage>
</organism>
<dbReference type="Pfam" id="PF00015">
    <property type="entry name" value="MCPsignal"/>
    <property type="match status" value="1"/>
</dbReference>
<dbReference type="RefSeq" id="WP_323574867.1">
    <property type="nucleotide sequence ID" value="NZ_JAYGJQ010000001.1"/>
</dbReference>
<evidence type="ECO:0000256" key="3">
    <source>
        <dbReference type="PROSITE-ProRule" id="PRU00284"/>
    </source>
</evidence>
<reference evidence="7 8" key="1">
    <citation type="submission" date="2023-11" db="EMBL/GenBank/DDBJ databases">
        <title>A Novel Polar Bacteriovorax (B. antarcticus) Isolated from the Biocrust in Antarctica.</title>
        <authorList>
            <person name="Mun W."/>
            <person name="Choi S.Y."/>
            <person name="Mitchell R.J."/>
        </authorList>
    </citation>
    <scope>NUCLEOTIDE SEQUENCE [LARGE SCALE GENOMIC DNA]</scope>
    <source>
        <strain evidence="7 8">PP10</strain>
    </source>
</reference>
<evidence type="ECO:0000259" key="6">
    <source>
        <dbReference type="PROSITE" id="PS50111"/>
    </source>
</evidence>
<evidence type="ECO:0000313" key="7">
    <source>
        <dbReference type="EMBL" id="MEA9355363.1"/>
    </source>
</evidence>
<comment type="caution">
    <text evidence="7">The sequence shown here is derived from an EMBL/GenBank/DDBJ whole genome shotgun (WGS) entry which is preliminary data.</text>
</comment>
<dbReference type="PROSITE" id="PS50111">
    <property type="entry name" value="CHEMOTAXIS_TRANSDUC_2"/>
    <property type="match status" value="1"/>
</dbReference>
<protein>
    <submittedName>
        <fullName evidence="7">Methyl-accepting chemotaxis protein</fullName>
    </submittedName>
</protein>
<feature type="transmembrane region" description="Helical" evidence="5">
    <location>
        <begin position="7"/>
        <end position="32"/>
    </location>
</feature>
<dbReference type="Proteomes" id="UP001302274">
    <property type="component" value="Unassembled WGS sequence"/>
</dbReference>
<feature type="region of interest" description="Disordered" evidence="4">
    <location>
        <begin position="488"/>
        <end position="535"/>
    </location>
</feature>
<dbReference type="Gene3D" id="1.10.287.950">
    <property type="entry name" value="Methyl-accepting chemotaxis protein"/>
    <property type="match status" value="1"/>
</dbReference>
<gene>
    <name evidence="7" type="ORF">SHI21_04090</name>
</gene>
<feature type="region of interest" description="Disordered" evidence="4">
    <location>
        <begin position="437"/>
        <end position="456"/>
    </location>
</feature>
<keyword evidence="5" id="KW-1133">Transmembrane helix</keyword>
<dbReference type="PANTHER" id="PTHR43531:SF11">
    <property type="entry name" value="METHYL-ACCEPTING CHEMOTAXIS PROTEIN 3"/>
    <property type="match status" value="1"/>
</dbReference>
<name>A0ABU5VQP3_9BACT</name>
<evidence type="ECO:0000256" key="4">
    <source>
        <dbReference type="SAM" id="MobiDB-lite"/>
    </source>
</evidence>
<feature type="transmembrane region" description="Helical" evidence="5">
    <location>
        <begin position="142"/>
        <end position="165"/>
    </location>
</feature>
<keyword evidence="8" id="KW-1185">Reference proteome</keyword>
<keyword evidence="3" id="KW-0807">Transducer</keyword>
<proteinExistence type="inferred from homology"/>
<sequence length="535" mass="58573">MDNQRSLIFKLMICINIVSIVVILALSGSIMFNTMKSTDQMVTQEMSTLANSVTLTSADYAWNFNTEVLTTIAKQLLNDPSIESVKYIDIKNVVITEASKEAKDQAASIRNIKLPVTYENKTIAFLELTYNLNKVEKVKNDFLKLTFMGIIIAQVIMFLVLYFVLKKTTTKLGLITEKLRTVSQKNQVSSEAVQRISENVSSSTQEQASSIQETVSTLDEITSMVNTSVESAQNSSTKADESLSIASEGQEVVKKMIFSMEEINKSNSDIMEEIHRSNNRIGEIVKVINEISQKTTVINDIVFQTKLLSFNASVEAARAGENGKGFSVVAEEVGNLAKMSGTASNEISAMLGESIIKVNSIIKETSTNIQRLVDIGNQKVKDGATVADRCGEVLNEVVVNATIVKKMMMEVSLASKEQAEGVKNIALAMNQLDQTTLSNAESASHSSQSSKELSLQADELHSNVQELEREIFGSIGFIKTHGHSEVKPAVENKKSSNVIAIKKPAPKKLAESKPVAHKKVSGEVPSANDNRFEDV</sequence>
<evidence type="ECO:0000256" key="2">
    <source>
        <dbReference type="ARBA" id="ARBA00029447"/>
    </source>
</evidence>
<keyword evidence="1" id="KW-0145">Chemotaxis</keyword>
<dbReference type="InterPro" id="IPR004089">
    <property type="entry name" value="MCPsignal_dom"/>
</dbReference>
<evidence type="ECO:0000256" key="5">
    <source>
        <dbReference type="SAM" id="Phobius"/>
    </source>
</evidence>
<keyword evidence="5" id="KW-0472">Membrane</keyword>
<dbReference type="InterPro" id="IPR051310">
    <property type="entry name" value="MCP_chemotaxis"/>
</dbReference>